<evidence type="ECO:0000313" key="3">
    <source>
        <dbReference type="Proteomes" id="UP001652622"/>
    </source>
</evidence>
<keyword evidence="2" id="KW-0812">Transmembrane</keyword>
<dbReference type="RefSeq" id="XP_034285026.1">
    <property type="nucleotide sequence ID" value="XM_034429135.2"/>
</dbReference>
<dbReference type="InterPro" id="IPR031851">
    <property type="entry name" value="DUF4750"/>
</dbReference>
<sequence length="266" mass="28951">MIGARKIPCLGSDRRSRSPPGQPLPHPLRPRICFVAPESLCVKFPVFFASLYQPLRTHAAAAAAASAAFFFSFGTHCLLIARAKFLEGKSGGEENHGPYASSVGVYAPFFPTPSSPAFLAPVLISKLAGCPRSFPCLLNFLVAGGDVAIASSFLLRLLHTVRETETVLDLHGHRGKMLQSIGLTLLVIVATLFFVLLFMLCGWCVVWQLFLSKFKFLRELIGDTGSQQGDSENAEPEAEQDALLLTPQRNRQKPARQRKGPAEEAS</sequence>
<evidence type="ECO:0000313" key="4">
    <source>
        <dbReference type="RefSeq" id="XP_034285026.1"/>
    </source>
</evidence>
<gene>
    <name evidence="4" type="primary">SMIM13</name>
</gene>
<name>A0A6P9CZ00_PANGU</name>
<dbReference type="PANTHER" id="PTHR36877">
    <property type="entry name" value="SMALL INTEGRAL MEMBRANE PROTEIN 13"/>
    <property type="match status" value="1"/>
</dbReference>
<evidence type="ECO:0000256" key="1">
    <source>
        <dbReference type="SAM" id="MobiDB-lite"/>
    </source>
</evidence>
<evidence type="ECO:0000256" key="2">
    <source>
        <dbReference type="SAM" id="Phobius"/>
    </source>
</evidence>
<accession>A0A6P9CZ00</accession>
<feature type="region of interest" description="Disordered" evidence="1">
    <location>
        <begin position="226"/>
        <end position="266"/>
    </location>
</feature>
<feature type="compositionally biased region" description="Basic residues" evidence="1">
    <location>
        <begin position="250"/>
        <end position="259"/>
    </location>
</feature>
<keyword evidence="3" id="KW-1185">Reference proteome</keyword>
<proteinExistence type="predicted"/>
<dbReference type="InParanoid" id="A0A6P9CZ00"/>
<dbReference type="CTD" id="221710"/>
<dbReference type="Pfam" id="PF15938">
    <property type="entry name" value="DUF4750"/>
    <property type="match status" value="1"/>
</dbReference>
<feature type="transmembrane region" description="Helical" evidence="2">
    <location>
        <begin position="178"/>
        <end position="211"/>
    </location>
</feature>
<dbReference type="KEGG" id="pgut:117672483"/>
<feature type="transmembrane region" description="Helical" evidence="2">
    <location>
        <begin position="59"/>
        <end position="81"/>
    </location>
</feature>
<organism evidence="3 4">
    <name type="scientific">Pantherophis guttatus</name>
    <name type="common">Corn snake</name>
    <name type="synonym">Elaphe guttata</name>
    <dbReference type="NCBI Taxonomy" id="94885"/>
    <lineage>
        <taxon>Eukaryota</taxon>
        <taxon>Metazoa</taxon>
        <taxon>Chordata</taxon>
        <taxon>Craniata</taxon>
        <taxon>Vertebrata</taxon>
        <taxon>Euteleostomi</taxon>
        <taxon>Lepidosauria</taxon>
        <taxon>Squamata</taxon>
        <taxon>Bifurcata</taxon>
        <taxon>Unidentata</taxon>
        <taxon>Episquamata</taxon>
        <taxon>Toxicofera</taxon>
        <taxon>Serpentes</taxon>
        <taxon>Colubroidea</taxon>
        <taxon>Colubridae</taxon>
        <taxon>Colubrinae</taxon>
        <taxon>Pantherophis</taxon>
    </lineage>
</organism>
<dbReference type="Proteomes" id="UP001652622">
    <property type="component" value="Unplaced"/>
</dbReference>
<dbReference type="AlphaFoldDB" id="A0A6P9CZ00"/>
<keyword evidence="2" id="KW-0472">Membrane</keyword>
<dbReference type="PANTHER" id="PTHR36877:SF1">
    <property type="entry name" value="SMALL INTEGRAL MEMBRANE PROTEIN 13"/>
    <property type="match status" value="1"/>
</dbReference>
<reference evidence="4" key="1">
    <citation type="submission" date="2025-08" db="UniProtKB">
        <authorList>
            <consortium name="RefSeq"/>
        </authorList>
    </citation>
    <scope>IDENTIFICATION</scope>
    <source>
        <tissue evidence="4">Blood</tissue>
    </source>
</reference>
<dbReference type="OrthoDB" id="25586at2759"/>
<protein>
    <submittedName>
        <fullName evidence="4">Small integral membrane protein 13</fullName>
    </submittedName>
</protein>
<dbReference type="GeneID" id="117672483"/>
<keyword evidence="2" id="KW-1133">Transmembrane helix</keyword>
<feature type="region of interest" description="Disordered" evidence="1">
    <location>
        <begin position="1"/>
        <end position="24"/>
    </location>
</feature>